<keyword evidence="1" id="KW-0812">Transmembrane</keyword>
<feature type="domain" description="EGF-like" evidence="3 4">
    <location>
        <begin position="56"/>
        <end position="67"/>
    </location>
</feature>
<feature type="domain" description="EGF-like" evidence="3 4">
    <location>
        <begin position="113"/>
        <end position="124"/>
    </location>
</feature>
<reference evidence="6" key="1">
    <citation type="submission" date="2017-02" db="UniProtKB">
        <authorList>
            <consortium name="WormBaseParasite"/>
        </authorList>
    </citation>
    <scope>IDENTIFICATION</scope>
</reference>
<keyword evidence="1" id="KW-1133">Transmembrane helix</keyword>
<evidence type="ECO:0000256" key="1">
    <source>
        <dbReference type="SAM" id="Phobius"/>
    </source>
</evidence>
<dbReference type="PROSITE" id="PS01186">
    <property type="entry name" value="EGF_2"/>
    <property type="match status" value="2"/>
</dbReference>
<evidence type="ECO:0000259" key="4">
    <source>
        <dbReference type="PROSITE" id="PS01186"/>
    </source>
</evidence>
<keyword evidence="5" id="KW-1185">Reference proteome</keyword>
<accession>A0A0N4Z0I8</accession>
<dbReference type="Proteomes" id="UP000038045">
    <property type="component" value="Unplaced"/>
</dbReference>
<sequence>MTKLLLTISLFFIVTFIQSTILPIKNEPPYPVSRGTPLVKNNNLICVNGHKSGLKCICKPGFSGEFCQNKMYCINYNRTNEGECDGCLDHYEGSYCDVPICKHGKASEKDQKCICDEPYSGEFCDKFNKADVLLFHNQKMRMFGPIGFLAIIPMALIYYCCEKDSKKRKIRRYAKILEGEEFEVCHKAVKKILEDK</sequence>
<feature type="transmembrane region" description="Helical" evidence="1">
    <location>
        <begin position="142"/>
        <end position="161"/>
    </location>
</feature>
<dbReference type="WBParaSite" id="PTRK_0000021800.1">
    <property type="protein sequence ID" value="PTRK_0000021800.1"/>
    <property type="gene ID" value="PTRK_0000021800"/>
</dbReference>
<evidence type="ECO:0000259" key="3">
    <source>
        <dbReference type="PROSITE" id="PS00022"/>
    </source>
</evidence>
<name>A0A0N4Z0I8_PARTI</name>
<feature type="chain" id="PRO_5005890914" evidence="2">
    <location>
        <begin position="20"/>
        <end position="196"/>
    </location>
</feature>
<dbReference type="Gene3D" id="2.10.25.10">
    <property type="entry name" value="Laminin"/>
    <property type="match status" value="2"/>
</dbReference>
<keyword evidence="1" id="KW-0472">Membrane</keyword>
<keyword evidence="2" id="KW-0732">Signal</keyword>
<dbReference type="InterPro" id="IPR000742">
    <property type="entry name" value="EGF"/>
</dbReference>
<evidence type="ECO:0000256" key="2">
    <source>
        <dbReference type="SAM" id="SignalP"/>
    </source>
</evidence>
<evidence type="ECO:0000313" key="6">
    <source>
        <dbReference type="WBParaSite" id="PTRK_0000021800.1"/>
    </source>
</evidence>
<proteinExistence type="predicted"/>
<evidence type="ECO:0000313" key="5">
    <source>
        <dbReference type="Proteomes" id="UP000038045"/>
    </source>
</evidence>
<dbReference type="STRING" id="131310.A0A0N4Z0I8"/>
<dbReference type="PROSITE" id="PS00022">
    <property type="entry name" value="EGF_1"/>
    <property type="match status" value="2"/>
</dbReference>
<feature type="signal peptide" evidence="2">
    <location>
        <begin position="1"/>
        <end position="19"/>
    </location>
</feature>
<protein>
    <submittedName>
        <fullName evidence="6">EGF-like domain-containing protein</fullName>
    </submittedName>
</protein>
<dbReference type="AlphaFoldDB" id="A0A0N4Z0I8"/>
<organism evidence="5 6">
    <name type="scientific">Parastrongyloides trichosuri</name>
    <name type="common">Possum-specific nematode worm</name>
    <dbReference type="NCBI Taxonomy" id="131310"/>
    <lineage>
        <taxon>Eukaryota</taxon>
        <taxon>Metazoa</taxon>
        <taxon>Ecdysozoa</taxon>
        <taxon>Nematoda</taxon>
        <taxon>Chromadorea</taxon>
        <taxon>Rhabditida</taxon>
        <taxon>Tylenchina</taxon>
        <taxon>Panagrolaimomorpha</taxon>
        <taxon>Strongyloidoidea</taxon>
        <taxon>Strongyloididae</taxon>
        <taxon>Parastrongyloides</taxon>
    </lineage>
</organism>